<dbReference type="AlphaFoldDB" id="A0A1S3AV24"/>
<protein>
    <submittedName>
        <fullName evidence="4">Protein PXR1</fullName>
    </submittedName>
</protein>
<feature type="compositionally biased region" description="Basic and acidic residues" evidence="1">
    <location>
        <begin position="39"/>
        <end position="56"/>
    </location>
</feature>
<evidence type="ECO:0000313" key="4">
    <source>
        <dbReference type="RefSeq" id="XP_008437610.1"/>
    </source>
</evidence>
<keyword evidence="3" id="KW-1185">Reference proteome</keyword>
<dbReference type="SMR" id="A0A1S3AV24"/>
<evidence type="ECO:0000313" key="2">
    <source>
        <dbReference type="EnsemblPlants" id="MELO3C002207.2.1"/>
    </source>
</evidence>
<proteinExistence type="predicted"/>
<dbReference type="Gramene" id="MELO3C002207.2.1">
    <property type="protein sequence ID" value="MELO3C002207.2.1"/>
    <property type="gene ID" value="MELO3C002207.2"/>
</dbReference>
<dbReference type="InParanoid" id="A0A1S3AV24"/>
<dbReference type="EnsemblPlants" id="MELO3C002207.2.1">
    <property type="protein sequence ID" value="MELO3C002207.2.1"/>
    <property type="gene ID" value="MELO3C002207.2"/>
</dbReference>
<reference evidence="2" key="1">
    <citation type="submission" date="2023-03" db="UniProtKB">
        <authorList>
            <consortium name="EnsemblPlants"/>
        </authorList>
    </citation>
    <scope>IDENTIFICATION</scope>
</reference>
<dbReference type="eggNOG" id="ENOG502S98Y">
    <property type="taxonomic scope" value="Eukaryota"/>
</dbReference>
<dbReference type="GeneID" id="103482967"/>
<organism evidence="3 4">
    <name type="scientific">Cucumis melo</name>
    <name type="common">Muskmelon</name>
    <dbReference type="NCBI Taxonomy" id="3656"/>
    <lineage>
        <taxon>Eukaryota</taxon>
        <taxon>Viridiplantae</taxon>
        <taxon>Streptophyta</taxon>
        <taxon>Embryophyta</taxon>
        <taxon>Tracheophyta</taxon>
        <taxon>Spermatophyta</taxon>
        <taxon>Magnoliopsida</taxon>
        <taxon>eudicotyledons</taxon>
        <taxon>Gunneridae</taxon>
        <taxon>Pentapetalae</taxon>
        <taxon>rosids</taxon>
        <taxon>fabids</taxon>
        <taxon>Cucurbitales</taxon>
        <taxon>Cucurbitaceae</taxon>
        <taxon>Benincaseae</taxon>
        <taxon>Cucumis</taxon>
    </lineage>
</organism>
<feature type="compositionally biased region" description="Basic and acidic residues" evidence="1">
    <location>
        <begin position="1"/>
        <end position="32"/>
    </location>
</feature>
<accession>A0A1S3AV24</accession>
<sequence length="86" mass="9967">MGETSEEKHEGKVEKKEKKDKEKHGEGEDEEKKKKKKEKNPADKKDPTKLRQKLEKLEAKMQALAVKKEEILKLLHEAEQNPPPPS</sequence>
<dbReference type="RefSeq" id="XP_008437610.1">
    <property type="nucleotide sequence ID" value="XM_008439388.2"/>
</dbReference>
<name>A0A1S3AV24_CUCME</name>
<reference evidence="4" key="2">
    <citation type="submission" date="2025-04" db="UniProtKB">
        <authorList>
            <consortium name="RefSeq"/>
        </authorList>
    </citation>
    <scope>IDENTIFICATION</scope>
</reference>
<evidence type="ECO:0000313" key="3">
    <source>
        <dbReference type="Proteomes" id="UP001652600"/>
    </source>
</evidence>
<gene>
    <name evidence="4" type="primary">LOC103482967</name>
    <name evidence="2" type="synonym">103482967</name>
</gene>
<evidence type="ECO:0000256" key="1">
    <source>
        <dbReference type="SAM" id="MobiDB-lite"/>
    </source>
</evidence>
<feature type="region of interest" description="Disordered" evidence="1">
    <location>
        <begin position="1"/>
        <end position="56"/>
    </location>
</feature>
<dbReference type="Proteomes" id="UP001652600">
    <property type="component" value="Chromosome 12"/>
</dbReference>
<dbReference type="KEGG" id="cmo:103482967"/>